<dbReference type="InterPro" id="IPR016064">
    <property type="entry name" value="NAD/diacylglycerol_kinase_sf"/>
</dbReference>
<dbReference type="Proteomes" id="UP001059041">
    <property type="component" value="Linkage Group LG11"/>
</dbReference>
<protein>
    <recommendedName>
        <fullName evidence="7">sphingosine kinase</fullName>
        <ecNumber evidence="7">2.7.1.91</ecNumber>
    </recommendedName>
</protein>
<dbReference type="GO" id="GO:0071363">
    <property type="term" value="P:cellular response to growth factor stimulus"/>
    <property type="evidence" value="ECO:0007669"/>
    <property type="project" value="TreeGrafter"/>
</dbReference>
<sequence>MVYNRFLGYVNVIRFSVTRERCLEPSNTHTHTHTLRPATAVSLTAAPSRHGMDEPHSSRQGLVLGNGPGGGAHMHGLFTDAETGQVTYCLELTDSCLAVQRITFTPSSPERLDLRDCAGSRAYLGESDRSAYLCAYFYPYRYRWMASSPVRRRDERRFRLELNADDDNDDAQANLREAERWARAIRGNSARCAGHASGVLFSEGLRSCGVMVLVNPQSGWGQATALYNSHIQRMLTEADIPHTLVITERQNHAREMVRNADLTQWDALVILSGDGLLFEVVNGLMDRPDWEKAIQTPVGILPGGSGNALAASVHHYTRKPQVWGEDLLVSCGFVLCKGLTSKLDLISVHLSSGVRLFSFLSIAWGFVADVDIESEQFRLIGPFRFIVGTLVRLASLRTYRGKLAFLPATDNLETDVSQAQQTHNNRASNKSSEHNPSEHKRLVDHLLVPLDQPVPQSWTVVEEQEFVLVVAMFQSYLGEDWLVAPSAFTDDGVIHLFYMTAGISRPTLLRLFRAMQSGTHMECGCPHLVYRRARALRLEPETRPGIITVDGEQVEYGPLQAQAHRGVARLITG</sequence>
<evidence type="ECO:0000256" key="5">
    <source>
        <dbReference type="ARBA" id="ARBA00022840"/>
    </source>
</evidence>
<dbReference type="GO" id="GO:0005524">
    <property type="term" value="F:ATP binding"/>
    <property type="evidence" value="ECO:0007669"/>
    <property type="project" value="UniProtKB-KW"/>
</dbReference>
<proteinExistence type="predicted"/>
<name>A0A9W7TTL5_TRIRA</name>
<comment type="subcellular location">
    <subcellularLocation>
        <location evidence="1">Endomembrane system</location>
    </subcellularLocation>
</comment>
<dbReference type="InterPro" id="IPR050187">
    <property type="entry name" value="Lipid_Phosphate_FormReg"/>
</dbReference>
<dbReference type="GO" id="GO:0043066">
    <property type="term" value="P:negative regulation of apoptotic process"/>
    <property type="evidence" value="ECO:0007669"/>
    <property type="project" value="TreeGrafter"/>
</dbReference>
<feature type="region of interest" description="Disordered" evidence="8">
    <location>
        <begin position="416"/>
        <end position="436"/>
    </location>
</feature>
<evidence type="ECO:0000256" key="2">
    <source>
        <dbReference type="ARBA" id="ARBA00022679"/>
    </source>
</evidence>
<evidence type="ECO:0000256" key="8">
    <source>
        <dbReference type="SAM" id="MobiDB-lite"/>
    </source>
</evidence>
<dbReference type="Pfam" id="PF00781">
    <property type="entry name" value="DAGK_cat"/>
    <property type="match status" value="1"/>
</dbReference>
<feature type="domain" description="DAGKc" evidence="9">
    <location>
        <begin position="205"/>
        <end position="352"/>
    </location>
</feature>
<evidence type="ECO:0000256" key="7">
    <source>
        <dbReference type="ARBA" id="ARBA00044037"/>
    </source>
</evidence>
<dbReference type="SUPFAM" id="SSF111331">
    <property type="entry name" value="NAD kinase/diacylglycerol kinase-like"/>
    <property type="match status" value="1"/>
</dbReference>
<dbReference type="AlphaFoldDB" id="A0A9W7TTL5"/>
<keyword evidence="2" id="KW-0808">Transferase</keyword>
<evidence type="ECO:0000256" key="6">
    <source>
        <dbReference type="ARBA" id="ARBA00023136"/>
    </source>
</evidence>
<keyword evidence="5" id="KW-0067">ATP-binding</keyword>
<dbReference type="EC" id="2.7.1.91" evidence="7"/>
<dbReference type="Gene3D" id="3.40.50.10330">
    <property type="entry name" value="Probable inorganic polyphosphate/atp-NAD kinase, domain 1"/>
    <property type="match status" value="1"/>
</dbReference>
<keyword evidence="4 10" id="KW-0418">Kinase</keyword>
<evidence type="ECO:0000256" key="4">
    <source>
        <dbReference type="ARBA" id="ARBA00022777"/>
    </source>
</evidence>
<dbReference type="InterPro" id="IPR001206">
    <property type="entry name" value="Diacylglycerol_kinase_cat_dom"/>
</dbReference>
<feature type="compositionally biased region" description="Polar residues" evidence="8">
    <location>
        <begin position="416"/>
        <end position="430"/>
    </location>
</feature>
<dbReference type="GO" id="GO:0005737">
    <property type="term" value="C:cytoplasm"/>
    <property type="evidence" value="ECO:0007669"/>
    <property type="project" value="TreeGrafter"/>
</dbReference>
<dbReference type="PANTHER" id="PTHR12358">
    <property type="entry name" value="SPHINGOSINE KINASE"/>
    <property type="match status" value="1"/>
</dbReference>
<dbReference type="GO" id="GO:0046512">
    <property type="term" value="P:sphingosine biosynthetic process"/>
    <property type="evidence" value="ECO:0007669"/>
    <property type="project" value="TreeGrafter"/>
</dbReference>
<dbReference type="InterPro" id="IPR045540">
    <property type="entry name" value="YegS/DAGK_C"/>
</dbReference>
<accession>A0A9W7TTL5</accession>
<dbReference type="Pfam" id="PF19279">
    <property type="entry name" value="YegS_C"/>
    <property type="match status" value="1"/>
</dbReference>
<evidence type="ECO:0000259" key="9">
    <source>
        <dbReference type="PROSITE" id="PS50146"/>
    </source>
</evidence>
<dbReference type="Gene3D" id="2.60.200.40">
    <property type="match status" value="1"/>
</dbReference>
<reference evidence="10" key="1">
    <citation type="submission" date="2021-02" db="EMBL/GenBank/DDBJ databases">
        <title>Comparative genomics reveals that relaxation of natural selection precedes convergent phenotypic evolution of cavefish.</title>
        <authorList>
            <person name="Peng Z."/>
        </authorList>
    </citation>
    <scope>NUCLEOTIDE SEQUENCE</scope>
    <source>
        <tissue evidence="10">Muscle</tissue>
    </source>
</reference>
<dbReference type="EMBL" id="JAFHDT010000011">
    <property type="protein sequence ID" value="KAI7803105.1"/>
    <property type="molecule type" value="Genomic_DNA"/>
</dbReference>
<dbReference type="OrthoDB" id="3853857at2759"/>
<evidence type="ECO:0000256" key="3">
    <source>
        <dbReference type="ARBA" id="ARBA00022741"/>
    </source>
</evidence>
<comment type="caution">
    <text evidence="10">The sequence shown here is derived from an EMBL/GenBank/DDBJ whole genome shotgun (WGS) entry which is preliminary data.</text>
</comment>
<evidence type="ECO:0000256" key="1">
    <source>
        <dbReference type="ARBA" id="ARBA00004308"/>
    </source>
</evidence>
<dbReference type="GO" id="GO:0016020">
    <property type="term" value="C:membrane"/>
    <property type="evidence" value="ECO:0007669"/>
    <property type="project" value="TreeGrafter"/>
</dbReference>
<dbReference type="GO" id="GO:0008481">
    <property type="term" value="F:sphingosine kinase activity"/>
    <property type="evidence" value="ECO:0007669"/>
    <property type="project" value="UniProtKB-EC"/>
</dbReference>
<gene>
    <name evidence="10" type="ORF">IRJ41_002875</name>
</gene>
<keyword evidence="6" id="KW-0472">Membrane</keyword>
<evidence type="ECO:0000313" key="10">
    <source>
        <dbReference type="EMBL" id="KAI7803105.1"/>
    </source>
</evidence>
<dbReference type="InterPro" id="IPR017438">
    <property type="entry name" value="ATP-NAD_kinase_N"/>
</dbReference>
<evidence type="ECO:0000313" key="11">
    <source>
        <dbReference type="Proteomes" id="UP001059041"/>
    </source>
</evidence>
<dbReference type="GO" id="GO:0012505">
    <property type="term" value="C:endomembrane system"/>
    <property type="evidence" value="ECO:0007669"/>
    <property type="project" value="UniProtKB-SubCell"/>
</dbReference>
<keyword evidence="3" id="KW-0547">Nucleotide-binding</keyword>
<dbReference type="PANTHER" id="PTHR12358:SF47">
    <property type="entry name" value="SPHINGOSINE KINASE 1"/>
    <property type="match status" value="1"/>
</dbReference>
<dbReference type="PROSITE" id="PS50146">
    <property type="entry name" value="DAGK"/>
    <property type="match status" value="1"/>
</dbReference>
<dbReference type="SMART" id="SM00046">
    <property type="entry name" value="DAGKc"/>
    <property type="match status" value="1"/>
</dbReference>
<keyword evidence="11" id="KW-1185">Reference proteome</keyword>
<organism evidence="10 11">
    <name type="scientific">Triplophysa rosa</name>
    <name type="common">Cave loach</name>
    <dbReference type="NCBI Taxonomy" id="992332"/>
    <lineage>
        <taxon>Eukaryota</taxon>
        <taxon>Metazoa</taxon>
        <taxon>Chordata</taxon>
        <taxon>Craniata</taxon>
        <taxon>Vertebrata</taxon>
        <taxon>Euteleostomi</taxon>
        <taxon>Actinopterygii</taxon>
        <taxon>Neopterygii</taxon>
        <taxon>Teleostei</taxon>
        <taxon>Ostariophysi</taxon>
        <taxon>Cypriniformes</taxon>
        <taxon>Nemacheilidae</taxon>
        <taxon>Triplophysa</taxon>
    </lineage>
</organism>
<dbReference type="FunFam" id="3.40.50.10330:FF:000005">
    <property type="entry name" value="Sphingosine kinase 2"/>
    <property type="match status" value="1"/>
</dbReference>